<evidence type="ECO:0000256" key="2">
    <source>
        <dbReference type="SAM" id="SignalP"/>
    </source>
</evidence>
<feature type="compositionally biased region" description="Low complexity" evidence="1">
    <location>
        <begin position="19"/>
        <end position="33"/>
    </location>
</feature>
<dbReference type="EMBL" id="JAPNKE010000002">
    <property type="protein sequence ID" value="MCY1007488.1"/>
    <property type="molecule type" value="Genomic_DNA"/>
</dbReference>
<dbReference type="AlphaFoldDB" id="A0A9X3EXN5"/>
<gene>
    <name evidence="4" type="ORF">OV079_18410</name>
</gene>
<keyword evidence="5" id="KW-1185">Reference proteome</keyword>
<evidence type="ECO:0000313" key="5">
    <source>
        <dbReference type="Proteomes" id="UP001150924"/>
    </source>
</evidence>
<accession>A0A9X3EXN5</accession>
<dbReference type="Pfam" id="PF07691">
    <property type="entry name" value="PA14"/>
    <property type="match status" value="1"/>
</dbReference>
<feature type="domain" description="PA14" evidence="3">
    <location>
        <begin position="111"/>
        <end position="259"/>
    </location>
</feature>
<evidence type="ECO:0000256" key="1">
    <source>
        <dbReference type="SAM" id="MobiDB-lite"/>
    </source>
</evidence>
<dbReference type="PROSITE" id="PS51257">
    <property type="entry name" value="PROKAR_LIPOPROTEIN"/>
    <property type="match status" value="1"/>
</dbReference>
<protein>
    <submittedName>
        <fullName evidence="4">PA14 domain-containing protein</fullName>
    </submittedName>
</protein>
<feature type="signal peptide" evidence="2">
    <location>
        <begin position="1"/>
        <end position="25"/>
    </location>
</feature>
<feature type="region of interest" description="Disordered" evidence="1">
    <location>
        <begin position="19"/>
        <end position="110"/>
    </location>
</feature>
<dbReference type="Gene3D" id="3.90.182.10">
    <property type="entry name" value="Toxin - Anthrax Protective Antigen,domain 1"/>
    <property type="match status" value="1"/>
</dbReference>
<dbReference type="PROSITE" id="PS51820">
    <property type="entry name" value="PA14"/>
    <property type="match status" value="1"/>
</dbReference>
<evidence type="ECO:0000313" key="4">
    <source>
        <dbReference type="EMBL" id="MCY1007488.1"/>
    </source>
</evidence>
<dbReference type="RefSeq" id="WP_267770117.1">
    <property type="nucleotide sequence ID" value="NZ_JAPNKE010000002.1"/>
</dbReference>
<organism evidence="4 5">
    <name type="scientific">Nannocystis pusilla</name>
    <dbReference type="NCBI Taxonomy" id="889268"/>
    <lineage>
        <taxon>Bacteria</taxon>
        <taxon>Pseudomonadati</taxon>
        <taxon>Myxococcota</taxon>
        <taxon>Polyangia</taxon>
        <taxon>Nannocystales</taxon>
        <taxon>Nannocystaceae</taxon>
        <taxon>Nannocystis</taxon>
    </lineage>
</organism>
<proteinExistence type="predicted"/>
<name>A0A9X3EXN5_9BACT</name>
<keyword evidence="2" id="KW-0732">Signal</keyword>
<sequence>MLRTSVILVASFGLLAGCASSSANAPQSNSPDAGKVDYDVGTPSSGGGSSTPADGDGDGGSEPAIKGRDSTTTRGAAVGPKVVKRIAASKPPKAEEPETPTPAKPKPGRAVSPNGLLAEAFTIPAATEKLPDFAGLTATKAFIANGLDAAATAPIAGLPKSVAAPVALRFTGTVNVLTAGEYKLCAKTDDGSQLYIEDTLIVDNDGVKTEATEVCELVSLDPGEYKLELRTFHTSAPIVVGLAWAEGKDGTPAAIPLKNLYKPEGADARAKAGK</sequence>
<dbReference type="InterPro" id="IPR011658">
    <property type="entry name" value="PA14_dom"/>
</dbReference>
<dbReference type="InterPro" id="IPR037524">
    <property type="entry name" value="PA14/GLEYA"/>
</dbReference>
<dbReference type="Proteomes" id="UP001150924">
    <property type="component" value="Unassembled WGS sequence"/>
</dbReference>
<feature type="chain" id="PRO_5040958280" evidence="2">
    <location>
        <begin position="26"/>
        <end position="274"/>
    </location>
</feature>
<reference evidence="4" key="1">
    <citation type="submission" date="2022-11" db="EMBL/GenBank/DDBJ databases">
        <title>Minimal conservation of predation-associated metabolite biosynthetic gene clusters underscores biosynthetic potential of Myxococcota including descriptions for ten novel species: Archangium lansinium sp. nov., Myxococcus landrumus sp. nov., Nannocystis bai.</title>
        <authorList>
            <person name="Ahearne A."/>
            <person name="Stevens C."/>
            <person name="Phillips K."/>
        </authorList>
    </citation>
    <scope>NUCLEOTIDE SEQUENCE</scope>
    <source>
        <strain evidence="4">Na p29</strain>
    </source>
</reference>
<evidence type="ECO:0000259" key="3">
    <source>
        <dbReference type="PROSITE" id="PS51820"/>
    </source>
</evidence>
<dbReference type="SUPFAM" id="SSF56988">
    <property type="entry name" value="Anthrax protective antigen"/>
    <property type="match status" value="1"/>
</dbReference>
<comment type="caution">
    <text evidence="4">The sequence shown here is derived from an EMBL/GenBank/DDBJ whole genome shotgun (WGS) entry which is preliminary data.</text>
</comment>